<protein>
    <recommendedName>
        <fullName evidence="3">Gamma-glutamyltransferase</fullName>
    </recommendedName>
</protein>
<evidence type="ECO:0000313" key="1">
    <source>
        <dbReference type="EMBL" id="ETW99959.1"/>
    </source>
</evidence>
<dbReference type="AlphaFoldDB" id="W4LQ25"/>
<dbReference type="Proteomes" id="UP000019140">
    <property type="component" value="Unassembled WGS sequence"/>
</dbReference>
<accession>W4LQ25</accession>
<reference evidence="1 2" key="1">
    <citation type="journal article" date="2014" name="Nature">
        <title>An environmental bacterial taxon with a large and distinct metabolic repertoire.</title>
        <authorList>
            <person name="Wilson M.C."/>
            <person name="Mori T."/>
            <person name="Ruckert C."/>
            <person name="Uria A.R."/>
            <person name="Helf M.J."/>
            <person name="Takada K."/>
            <person name="Gernert C."/>
            <person name="Steffens U.A."/>
            <person name="Heycke N."/>
            <person name="Schmitt S."/>
            <person name="Rinke C."/>
            <person name="Helfrich E.J."/>
            <person name="Brachmann A.O."/>
            <person name="Gurgui C."/>
            <person name="Wakimoto T."/>
            <person name="Kracht M."/>
            <person name="Crusemann M."/>
            <person name="Hentschel U."/>
            <person name="Abe I."/>
            <person name="Matsunaga S."/>
            <person name="Kalinowski J."/>
            <person name="Takeyama H."/>
            <person name="Piel J."/>
        </authorList>
    </citation>
    <scope>NUCLEOTIDE SEQUENCE [LARGE SCALE GENOMIC DNA]</scope>
    <source>
        <strain evidence="2">TSY2</strain>
    </source>
</reference>
<proteinExistence type="predicted"/>
<dbReference type="PATRIC" id="fig|1429439.4.peg.6730"/>
<name>W4LQ25_9BACT</name>
<dbReference type="EMBL" id="AZHX01001778">
    <property type="protein sequence ID" value="ETW99959.1"/>
    <property type="molecule type" value="Genomic_DNA"/>
</dbReference>
<dbReference type="InterPro" id="IPR029055">
    <property type="entry name" value="Ntn_hydrolases_N"/>
</dbReference>
<keyword evidence="2" id="KW-1185">Reference proteome</keyword>
<dbReference type="InterPro" id="IPR052896">
    <property type="entry name" value="GGT-like_enzyme"/>
</dbReference>
<dbReference type="PANTHER" id="PTHR43881">
    <property type="entry name" value="GAMMA-GLUTAMYLTRANSPEPTIDASE (AFU_ORTHOLOGUE AFUA_4G13580)"/>
    <property type="match status" value="1"/>
</dbReference>
<dbReference type="Gene3D" id="1.10.246.130">
    <property type="match status" value="1"/>
</dbReference>
<sequence length="534" mass="58329">MTFRPTIMGTHGMVATEHYLSALIGVQVLKQGGNAVDAAVAAIFAEGVLNPHMHTLGGESPMLIYSADTGRVSAINGNTAAAQRATPEWFTEQGFELIPRDGLLAAGVPAAFGALVTALERFGTMTLTQVATPAMELARDGFPMHPGLRGPSDYLAFSIYHQQEKFQDRWPTSAQLYLPQGKLPEVGDVFRNPDLAQTFERLLQAERAAAGDRRAGLQAALDVFYRGEIARQIADFVQREGGLPDLADLAAFETHVEAPVTVNYRGYDVYKCGPWSQGPVFLQQLRLLEGFHLRDLGHNSSDYIHLVTEASKLAFADREAYYGDPRFIDVPTEELLSPAYAELRRPLIDPDRASLTLRPGDPLGGHALRAADAPLLGREWQRGTVHVDVVDAQRNMISATPSGAWIADSPVVEGIVFPLGTRIQMFDLDAAHPNGLAPGKRPRTTLTPSLVMRDGKPFMAFGTMGLDQQDQWTLQFFLNVVEFDMPVQAAIEAPKFSSKHFPSSTYPHAAEPGVLRVEGRIPYDVKARFAGQGT</sequence>
<evidence type="ECO:0008006" key="3">
    <source>
        <dbReference type="Google" id="ProtNLM"/>
    </source>
</evidence>
<dbReference type="PANTHER" id="PTHR43881:SF1">
    <property type="entry name" value="GAMMA-GLUTAMYLTRANSPEPTIDASE (AFU_ORTHOLOGUE AFUA_4G13580)"/>
    <property type="match status" value="1"/>
</dbReference>
<dbReference type="Pfam" id="PF01019">
    <property type="entry name" value="G_glu_transpept"/>
    <property type="match status" value="1"/>
</dbReference>
<dbReference type="InterPro" id="IPR043138">
    <property type="entry name" value="GGT_lsub"/>
</dbReference>
<dbReference type="InterPro" id="IPR043137">
    <property type="entry name" value="GGT_ssub_C"/>
</dbReference>
<comment type="caution">
    <text evidence="1">The sequence shown here is derived from an EMBL/GenBank/DDBJ whole genome shotgun (WGS) entry which is preliminary data.</text>
</comment>
<gene>
    <name evidence="1" type="ORF">ETSY2_39940</name>
</gene>
<dbReference type="PRINTS" id="PR01210">
    <property type="entry name" value="GGTRANSPTASE"/>
</dbReference>
<dbReference type="HOGENOM" id="CLU_014813_3_2_7"/>
<dbReference type="SUPFAM" id="SSF56235">
    <property type="entry name" value="N-terminal nucleophile aminohydrolases (Ntn hydrolases)"/>
    <property type="match status" value="1"/>
</dbReference>
<dbReference type="Gene3D" id="3.60.20.40">
    <property type="match status" value="1"/>
</dbReference>
<evidence type="ECO:0000313" key="2">
    <source>
        <dbReference type="Proteomes" id="UP000019140"/>
    </source>
</evidence>
<organism evidence="1 2">
    <name type="scientific">Candidatus Entotheonella gemina</name>
    <dbReference type="NCBI Taxonomy" id="1429439"/>
    <lineage>
        <taxon>Bacteria</taxon>
        <taxon>Pseudomonadati</taxon>
        <taxon>Nitrospinota/Tectimicrobiota group</taxon>
        <taxon>Candidatus Tectimicrobiota</taxon>
        <taxon>Candidatus Entotheonellia</taxon>
        <taxon>Candidatus Entotheonellales</taxon>
        <taxon>Candidatus Entotheonellaceae</taxon>
        <taxon>Candidatus Entotheonella</taxon>
    </lineage>
</organism>